<dbReference type="Proteomes" id="UP001064504">
    <property type="component" value="Chromosome"/>
</dbReference>
<proteinExistence type="predicted"/>
<dbReference type="EMBL" id="CP104557">
    <property type="protein sequence ID" value="UXH38557.1"/>
    <property type="molecule type" value="Genomic_DNA"/>
</dbReference>
<organism evidence="1 2">
    <name type="scientific">Pseudomonas promysalinigenes</name>
    <dbReference type="NCBI Taxonomy" id="485898"/>
    <lineage>
        <taxon>Bacteria</taxon>
        <taxon>Pseudomonadati</taxon>
        <taxon>Pseudomonadota</taxon>
        <taxon>Gammaproteobacteria</taxon>
        <taxon>Pseudomonadales</taxon>
        <taxon>Pseudomonadaceae</taxon>
        <taxon>Pseudomonas</taxon>
    </lineage>
</organism>
<reference evidence="1" key="1">
    <citation type="submission" date="2022-09" db="EMBL/GenBank/DDBJ databases">
        <title>Complete genome sequence of Pseudomonas promysalinigenes strain RL-WG26, a newly isolated PGPR with the potential for plant salinity stress alleviation.</title>
        <authorList>
            <person name="Ren L."/>
            <person name="Wang G."/>
            <person name="Hu H."/>
        </authorList>
    </citation>
    <scope>NUCLEOTIDE SEQUENCE</scope>
    <source>
        <strain evidence="1">RL-WG26</strain>
    </source>
</reference>
<dbReference type="InterPro" id="IPR022385">
    <property type="entry name" value="Rhs_assc_core"/>
</dbReference>
<evidence type="ECO:0000313" key="1">
    <source>
        <dbReference type="EMBL" id="UXH38557.1"/>
    </source>
</evidence>
<gene>
    <name evidence="1" type="ORF">N5C08_16435</name>
</gene>
<accession>A0ABY6AHU6</accession>
<evidence type="ECO:0000313" key="2">
    <source>
        <dbReference type="Proteomes" id="UP001064504"/>
    </source>
</evidence>
<dbReference type="Gene3D" id="2.180.10.10">
    <property type="entry name" value="RHS repeat-associated core"/>
    <property type="match status" value="1"/>
</dbReference>
<name>A0ABY6AHU6_9PSED</name>
<keyword evidence="2" id="KW-1185">Reference proteome</keyword>
<dbReference type="NCBIfam" id="TIGR03696">
    <property type="entry name" value="Rhs_assc_core"/>
    <property type="match status" value="1"/>
</dbReference>
<sequence length="249" mass="27215">MRDTAFPACSYTPYGYSQPRKSQLGFNGEYQEALTGLYQLGNGYRTYSPSLMRFHSPDALSPFGEGGANPYGFCLCDPINLTDPSGRAPALIAQVKGWFKPGKKLVADTWDLTEKSLFPRRSQSEQGFIEGRYVINEYVKKLSSGTPFIDKLAAVNNNLASHGDGSLSRDHADAYVRIAQRTKSGSISNTSAHVLASQEWMKEQGPTRVVGTFFNLGGALGAGVEDHVLMKTGKSLHVRRNGIRNGIDL</sequence>
<dbReference type="RefSeq" id="WP_261743790.1">
    <property type="nucleotide sequence ID" value="NZ_CP104557.1"/>
</dbReference>
<protein>
    <submittedName>
        <fullName evidence="1">RHS repeat-associated core domain-containing protein</fullName>
    </submittedName>
</protein>